<dbReference type="PANTHER" id="PTHR16861:SF4">
    <property type="entry name" value="SH3 DOMAIN PROTEIN (AFU_ORTHOLOGUE AFUA_1G13610)"/>
    <property type="match status" value="1"/>
</dbReference>
<dbReference type="InterPro" id="IPR021109">
    <property type="entry name" value="Peptidase_aspartic_dom_sf"/>
</dbReference>
<evidence type="ECO:0008006" key="5">
    <source>
        <dbReference type="Google" id="ProtNLM"/>
    </source>
</evidence>
<dbReference type="PANTHER" id="PTHR16861">
    <property type="entry name" value="GLYCOPROTEIN 38"/>
    <property type="match status" value="1"/>
</dbReference>
<evidence type="ECO:0000256" key="1">
    <source>
        <dbReference type="SAM" id="MobiDB-lite"/>
    </source>
</evidence>
<protein>
    <recommendedName>
        <fullName evidence="5">Peptidase A1 domain-containing protein</fullName>
    </recommendedName>
</protein>
<feature type="region of interest" description="Disordered" evidence="1">
    <location>
        <begin position="438"/>
        <end position="463"/>
    </location>
</feature>
<dbReference type="SUPFAM" id="SSF50630">
    <property type="entry name" value="Acid proteases"/>
    <property type="match status" value="1"/>
</dbReference>
<reference evidence="3 4" key="1">
    <citation type="submission" date="2019-06" db="EMBL/GenBank/DDBJ databases">
        <title>A chromosomal-level reference genome of Carpinus fangiana (Coryloideae, Betulaceae).</title>
        <authorList>
            <person name="Yang X."/>
            <person name="Wang Z."/>
            <person name="Zhang L."/>
            <person name="Hao G."/>
            <person name="Liu J."/>
            <person name="Yang Y."/>
        </authorList>
    </citation>
    <scope>NUCLEOTIDE SEQUENCE [LARGE SCALE GENOMIC DNA]</scope>
    <source>
        <strain evidence="3">Cfa_2016G</strain>
        <tissue evidence="3">Leaf</tissue>
    </source>
</reference>
<dbReference type="AlphaFoldDB" id="A0A5N6L1A1"/>
<proteinExistence type="predicted"/>
<dbReference type="EMBL" id="VIBQ01000056">
    <property type="protein sequence ID" value="KAB8527787.1"/>
    <property type="molecule type" value="Genomic_DNA"/>
</dbReference>
<comment type="caution">
    <text evidence="3">The sequence shown here is derived from an EMBL/GenBank/DDBJ whole genome shotgun (WGS) entry which is preliminary data.</text>
</comment>
<evidence type="ECO:0000313" key="3">
    <source>
        <dbReference type="EMBL" id="KAB8527787.1"/>
    </source>
</evidence>
<name>A0A5N6L1A1_9ROSI</name>
<organism evidence="3 4">
    <name type="scientific">Carpinus fangiana</name>
    <dbReference type="NCBI Taxonomy" id="176857"/>
    <lineage>
        <taxon>Eukaryota</taxon>
        <taxon>Viridiplantae</taxon>
        <taxon>Streptophyta</taxon>
        <taxon>Embryophyta</taxon>
        <taxon>Tracheophyta</taxon>
        <taxon>Spermatophyta</taxon>
        <taxon>Magnoliopsida</taxon>
        <taxon>eudicotyledons</taxon>
        <taxon>Gunneridae</taxon>
        <taxon>Pentapetalae</taxon>
        <taxon>rosids</taxon>
        <taxon>fabids</taxon>
        <taxon>Fagales</taxon>
        <taxon>Betulaceae</taxon>
        <taxon>Carpinus</taxon>
    </lineage>
</organism>
<keyword evidence="2" id="KW-0812">Transmembrane</keyword>
<gene>
    <name evidence="3" type="ORF">FH972_025439</name>
</gene>
<feature type="region of interest" description="Disordered" evidence="1">
    <location>
        <begin position="506"/>
        <end position="525"/>
    </location>
</feature>
<keyword evidence="2" id="KW-1133">Transmembrane helix</keyword>
<evidence type="ECO:0000256" key="2">
    <source>
        <dbReference type="SAM" id="Phobius"/>
    </source>
</evidence>
<keyword evidence="4" id="KW-1185">Reference proteome</keyword>
<dbReference type="OrthoDB" id="4074350at2759"/>
<keyword evidence="2" id="KW-0472">Membrane</keyword>
<dbReference type="Gene3D" id="2.40.70.10">
    <property type="entry name" value="Acid Proteases"/>
    <property type="match status" value="1"/>
</dbReference>
<feature type="transmembrane region" description="Helical" evidence="2">
    <location>
        <begin position="474"/>
        <end position="498"/>
    </location>
</feature>
<sequence length="578" mass="60166">MKPPYKAAVAASMLSAVSAQEPWNIAFNGSGERYARLAISMDSNQFNDRDSATTNPSTWNVHTADLLNYTGGGRFSMVRVKLQPSSIQNDTNHYYLDHVSAFKGLDVSSAFPGGPAYSYTPDIGLANTTLAAAYGVNAIPSVSFGLHIGSALPSAVIPGSLYLGGYDSARVLSAPAVGPTTADSFSLQLIDIAFGISNGSSPFANVPSGSIPGLLQYSKGQRAGPTDVAPDPAIPYLYLPSATCDAIARNIPVTYSPDLNLYLWNTSDPSYAPLLASTTFLAFVFNSGSSTGNVTINLPLALLNLNLEYPVVNVSIPYFPCRPYDNPTGANIAYSATDSRQNGSEWAGYRLGRAFLQAAFLAINWQSNTVFLAQAPGPSLPHSAPLPVAIAGSDTALQPLSNSPTWADTWADTLHAYSGPQYMPSDVAIQSLTPSAIAQPGDQSSAQSSAQSSTPPSAQPSSSAAAAAGLSTGAIAGIVVGIIGAIIAAMLVLAIVVLRRRRAPCGDGTGAGGSSTALNSRSGWGSELASSAGDVPLYEVDGVKQRREMDGVEGAVHEMDVRHSRMPQVPVIEEQRAA</sequence>
<evidence type="ECO:0000313" key="4">
    <source>
        <dbReference type="Proteomes" id="UP000327013"/>
    </source>
</evidence>
<dbReference type="Proteomes" id="UP000327013">
    <property type="component" value="Unassembled WGS sequence"/>
</dbReference>
<accession>A0A5N6L1A1</accession>